<dbReference type="AlphaFoldDB" id="A0ABD2MUI1"/>
<keyword evidence="3" id="KW-1185">Reference proteome</keyword>
<dbReference type="Proteomes" id="UP001516400">
    <property type="component" value="Unassembled WGS sequence"/>
</dbReference>
<evidence type="ECO:0000313" key="3">
    <source>
        <dbReference type="Proteomes" id="UP001516400"/>
    </source>
</evidence>
<sequence length="258" mass="29803">MVFIWNSPFMNGSQYYSKIFKKKHKKPCDEETLVTLLAEIQVMNPETIINMSTLEKVKPLCKKVSENLEKIEELLSDCEPPHQPDLYLQLVKGVEILYRKLCTDSPFRNQFQEHFSCLHKFRNEFEKCNGPPDWMENSDPEVICAEYKRIANCYYEVAGNNCGQEAAEVMRELVVSIINSILTVKCDINEIGGNPEDDLEQAAGPDKTKKKKKKPLPKLKGRKGNTASSRANTIFFHLVHTIVLHKFILYLFNYNCYI</sequence>
<feature type="region of interest" description="Disordered" evidence="1">
    <location>
        <begin position="196"/>
        <end position="226"/>
    </location>
</feature>
<organism evidence="2 3">
    <name type="scientific">Cryptolaemus montrouzieri</name>
    <dbReference type="NCBI Taxonomy" id="559131"/>
    <lineage>
        <taxon>Eukaryota</taxon>
        <taxon>Metazoa</taxon>
        <taxon>Ecdysozoa</taxon>
        <taxon>Arthropoda</taxon>
        <taxon>Hexapoda</taxon>
        <taxon>Insecta</taxon>
        <taxon>Pterygota</taxon>
        <taxon>Neoptera</taxon>
        <taxon>Endopterygota</taxon>
        <taxon>Coleoptera</taxon>
        <taxon>Polyphaga</taxon>
        <taxon>Cucujiformia</taxon>
        <taxon>Coccinelloidea</taxon>
        <taxon>Coccinellidae</taxon>
        <taxon>Scymninae</taxon>
        <taxon>Scymnini</taxon>
        <taxon>Cryptolaemus</taxon>
    </lineage>
</organism>
<accession>A0ABD2MUI1</accession>
<comment type="caution">
    <text evidence="2">The sequence shown here is derived from an EMBL/GenBank/DDBJ whole genome shotgun (WGS) entry which is preliminary data.</text>
</comment>
<reference evidence="2 3" key="1">
    <citation type="journal article" date="2021" name="BMC Biol.">
        <title>Horizontally acquired antibacterial genes associated with adaptive radiation of ladybird beetles.</title>
        <authorList>
            <person name="Li H.S."/>
            <person name="Tang X.F."/>
            <person name="Huang Y.H."/>
            <person name="Xu Z.Y."/>
            <person name="Chen M.L."/>
            <person name="Du X.Y."/>
            <person name="Qiu B.Y."/>
            <person name="Chen P.T."/>
            <person name="Zhang W."/>
            <person name="Slipinski A."/>
            <person name="Escalona H.E."/>
            <person name="Waterhouse R.M."/>
            <person name="Zwick A."/>
            <person name="Pang H."/>
        </authorList>
    </citation>
    <scope>NUCLEOTIDE SEQUENCE [LARGE SCALE GENOMIC DNA]</scope>
    <source>
        <strain evidence="2">SYSU2018</strain>
    </source>
</reference>
<dbReference type="PANTHER" id="PTHR33964">
    <property type="entry name" value="RE45066P-RELATED"/>
    <property type="match status" value="1"/>
</dbReference>
<protein>
    <submittedName>
        <fullName evidence="2">Uncharacterized protein</fullName>
    </submittedName>
</protein>
<dbReference type="EMBL" id="JABFTP020000021">
    <property type="protein sequence ID" value="KAL3269786.1"/>
    <property type="molecule type" value="Genomic_DNA"/>
</dbReference>
<feature type="compositionally biased region" description="Basic residues" evidence="1">
    <location>
        <begin position="208"/>
        <end position="223"/>
    </location>
</feature>
<name>A0ABD2MUI1_9CUCU</name>
<gene>
    <name evidence="2" type="ORF">HHI36_008846</name>
</gene>
<dbReference type="PANTHER" id="PTHR33964:SF1">
    <property type="entry name" value="RE45066P"/>
    <property type="match status" value="1"/>
</dbReference>
<evidence type="ECO:0000313" key="2">
    <source>
        <dbReference type="EMBL" id="KAL3269786.1"/>
    </source>
</evidence>
<evidence type="ECO:0000256" key="1">
    <source>
        <dbReference type="SAM" id="MobiDB-lite"/>
    </source>
</evidence>
<proteinExistence type="predicted"/>